<evidence type="ECO:0008006" key="6">
    <source>
        <dbReference type="Google" id="ProtNLM"/>
    </source>
</evidence>
<evidence type="ECO:0000313" key="4">
    <source>
        <dbReference type="EnsemblFungi" id="EJT69845"/>
    </source>
</evidence>
<reference evidence="4" key="4">
    <citation type="journal article" date="2015" name="G3 (Bethesda)">
        <title>Genome sequences of three phytopathogenic species of the Magnaporthaceae family of fungi.</title>
        <authorList>
            <person name="Okagaki L.H."/>
            <person name="Nunes C.C."/>
            <person name="Sailsbery J."/>
            <person name="Clay B."/>
            <person name="Brown D."/>
            <person name="John T."/>
            <person name="Oh Y."/>
            <person name="Young N."/>
            <person name="Fitzgerald M."/>
            <person name="Haas B.J."/>
            <person name="Zeng Q."/>
            <person name="Young S."/>
            <person name="Adiconis X."/>
            <person name="Fan L."/>
            <person name="Levin J.Z."/>
            <person name="Mitchell T.K."/>
            <person name="Okubara P.A."/>
            <person name="Farman M.L."/>
            <person name="Kohn L.M."/>
            <person name="Birren B."/>
            <person name="Ma L.-J."/>
            <person name="Dean R.A."/>
        </authorList>
    </citation>
    <scope>NUCLEOTIDE SEQUENCE</scope>
    <source>
        <strain evidence="4">R3-111a-1</strain>
    </source>
</reference>
<gene>
    <name evidence="4" type="primary">20353186</name>
    <name evidence="3" type="ORF">GGTG_12728</name>
</gene>
<dbReference type="HOGENOM" id="CLU_987101_0_0_1"/>
<accession>J3PGU8</accession>
<reference evidence="5" key="1">
    <citation type="submission" date="2010-07" db="EMBL/GenBank/DDBJ databases">
        <title>The genome sequence of Gaeumannomyces graminis var. tritici strain R3-111a-1.</title>
        <authorList>
            <consortium name="The Broad Institute Genome Sequencing Platform"/>
            <person name="Ma L.-J."/>
            <person name="Dead R."/>
            <person name="Young S."/>
            <person name="Zeng Q."/>
            <person name="Koehrsen M."/>
            <person name="Alvarado L."/>
            <person name="Berlin A."/>
            <person name="Chapman S.B."/>
            <person name="Chen Z."/>
            <person name="Freedman E."/>
            <person name="Gellesch M."/>
            <person name="Goldberg J."/>
            <person name="Griggs A."/>
            <person name="Gujja S."/>
            <person name="Heilman E.R."/>
            <person name="Heiman D."/>
            <person name="Hepburn T."/>
            <person name="Howarth C."/>
            <person name="Jen D."/>
            <person name="Larson L."/>
            <person name="Mehta T."/>
            <person name="Neiman D."/>
            <person name="Pearson M."/>
            <person name="Roberts A."/>
            <person name="Saif S."/>
            <person name="Shea T."/>
            <person name="Shenoy N."/>
            <person name="Sisk P."/>
            <person name="Stolte C."/>
            <person name="Sykes S."/>
            <person name="Walk T."/>
            <person name="White J."/>
            <person name="Yandava C."/>
            <person name="Haas B."/>
            <person name="Nusbaum C."/>
            <person name="Birren B."/>
        </authorList>
    </citation>
    <scope>NUCLEOTIDE SEQUENCE [LARGE SCALE GENOMIC DNA]</scope>
    <source>
        <strain evidence="5">R3-111a-1</strain>
    </source>
</reference>
<dbReference type="EMBL" id="GL385403">
    <property type="protein sequence ID" value="EJT69845.1"/>
    <property type="molecule type" value="Genomic_DNA"/>
</dbReference>
<reference evidence="3" key="3">
    <citation type="submission" date="2010-09" db="EMBL/GenBank/DDBJ databases">
        <title>Annotation of Gaeumannomyces graminis var. tritici R3-111a-1.</title>
        <authorList>
            <consortium name="The Broad Institute Genome Sequencing Platform"/>
            <person name="Ma L.-J."/>
            <person name="Dead R."/>
            <person name="Young S.K."/>
            <person name="Zeng Q."/>
            <person name="Gargeya S."/>
            <person name="Fitzgerald M."/>
            <person name="Haas B."/>
            <person name="Abouelleil A."/>
            <person name="Alvarado L."/>
            <person name="Arachchi H.M."/>
            <person name="Berlin A."/>
            <person name="Brown A."/>
            <person name="Chapman S.B."/>
            <person name="Chen Z."/>
            <person name="Dunbar C."/>
            <person name="Freedman E."/>
            <person name="Gearin G."/>
            <person name="Gellesch M."/>
            <person name="Goldberg J."/>
            <person name="Griggs A."/>
            <person name="Gujja S."/>
            <person name="Heiman D."/>
            <person name="Howarth C."/>
            <person name="Larson L."/>
            <person name="Lui A."/>
            <person name="MacDonald P.J.P."/>
            <person name="Mehta T."/>
            <person name="Montmayeur A."/>
            <person name="Murphy C."/>
            <person name="Neiman D."/>
            <person name="Pearson M."/>
            <person name="Priest M."/>
            <person name="Roberts A."/>
            <person name="Saif S."/>
            <person name="Shea T."/>
            <person name="Shenoy N."/>
            <person name="Sisk P."/>
            <person name="Stolte C."/>
            <person name="Sykes S."/>
            <person name="Yandava C."/>
            <person name="Wortman J."/>
            <person name="Nusbaum C."/>
            <person name="Birren B."/>
        </authorList>
    </citation>
    <scope>NUCLEOTIDE SEQUENCE</scope>
    <source>
        <strain evidence="3">R3-111a-1</strain>
    </source>
</reference>
<keyword evidence="5" id="KW-1185">Reference proteome</keyword>
<protein>
    <recommendedName>
        <fullName evidence="6">Cell wall protein</fullName>
    </recommendedName>
</protein>
<feature type="region of interest" description="Disordered" evidence="1">
    <location>
        <begin position="235"/>
        <end position="282"/>
    </location>
</feature>
<reference evidence="4" key="5">
    <citation type="submission" date="2018-04" db="UniProtKB">
        <authorList>
            <consortium name="EnsemblFungi"/>
        </authorList>
    </citation>
    <scope>IDENTIFICATION</scope>
    <source>
        <strain evidence="4">R3-111a-1</strain>
    </source>
</reference>
<evidence type="ECO:0000256" key="1">
    <source>
        <dbReference type="SAM" id="MobiDB-lite"/>
    </source>
</evidence>
<feature type="compositionally biased region" description="Low complexity" evidence="1">
    <location>
        <begin position="256"/>
        <end position="282"/>
    </location>
</feature>
<dbReference type="STRING" id="644352.J3PGU8"/>
<evidence type="ECO:0000256" key="2">
    <source>
        <dbReference type="SAM" id="Phobius"/>
    </source>
</evidence>
<dbReference type="VEuPathDB" id="FungiDB:GGTG_12728"/>
<keyword evidence="2" id="KW-0472">Membrane</keyword>
<evidence type="ECO:0000313" key="3">
    <source>
        <dbReference type="EMBL" id="EJT69845.1"/>
    </source>
</evidence>
<dbReference type="eggNOG" id="ENOG502RN9H">
    <property type="taxonomic scope" value="Eukaryota"/>
</dbReference>
<keyword evidence="2" id="KW-0812">Transmembrane</keyword>
<feature type="transmembrane region" description="Helical" evidence="2">
    <location>
        <begin position="43"/>
        <end position="64"/>
    </location>
</feature>
<organism evidence="3">
    <name type="scientific">Gaeumannomyces tritici (strain R3-111a-1)</name>
    <name type="common">Wheat and barley take-all root rot fungus</name>
    <name type="synonym">Gaeumannomyces graminis var. tritici</name>
    <dbReference type="NCBI Taxonomy" id="644352"/>
    <lineage>
        <taxon>Eukaryota</taxon>
        <taxon>Fungi</taxon>
        <taxon>Dikarya</taxon>
        <taxon>Ascomycota</taxon>
        <taxon>Pezizomycotina</taxon>
        <taxon>Sordariomycetes</taxon>
        <taxon>Sordariomycetidae</taxon>
        <taxon>Magnaporthales</taxon>
        <taxon>Magnaporthaceae</taxon>
        <taxon>Gaeumannomyces</taxon>
    </lineage>
</organism>
<dbReference type="OrthoDB" id="10528049at2759"/>
<reference evidence="3" key="2">
    <citation type="submission" date="2010-07" db="EMBL/GenBank/DDBJ databases">
        <authorList>
            <consortium name="The Broad Institute Genome Sequencing Platform"/>
            <consortium name="Broad Institute Genome Sequencing Center for Infectious Disease"/>
            <person name="Ma L.-J."/>
            <person name="Dead R."/>
            <person name="Young S."/>
            <person name="Zeng Q."/>
            <person name="Koehrsen M."/>
            <person name="Alvarado L."/>
            <person name="Berlin A."/>
            <person name="Chapman S.B."/>
            <person name="Chen Z."/>
            <person name="Freedman E."/>
            <person name="Gellesch M."/>
            <person name="Goldberg J."/>
            <person name="Griggs A."/>
            <person name="Gujja S."/>
            <person name="Heilman E.R."/>
            <person name="Heiman D."/>
            <person name="Hepburn T."/>
            <person name="Howarth C."/>
            <person name="Jen D."/>
            <person name="Larson L."/>
            <person name="Mehta T."/>
            <person name="Neiman D."/>
            <person name="Pearson M."/>
            <person name="Roberts A."/>
            <person name="Saif S."/>
            <person name="Shea T."/>
            <person name="Shenoy N."/>
            <person name="Sisk P."/>
            <person name="Stolte C."/>
            <person name="Sykes S."/>
            <person name="Walk T."/>
            <person name="White J."/>
            <person name="Yandava C."/>
            <person name="Haas B."/>
            <person name="Nusbaum C."/>
            <person name="Birren B."/>
        </authorList>
    </citation>
    <scope>NUCLEOTIDE SEQUENCE</scope>
    <source>
        <strain evidence="3">R3-111a-1</strain>
    </source>
</reference>
<dbReference type="GeneID" id="20353186"/>
<dbReference type="Gene3D" id="1.20.1280.140">
    <property type="match status" value="1"/>
</dbReference>
<dbReference type="InterPro" id="IPR021054">
    <property type="entry name" value="Cell_wall_mannoprotein_1"/>
</dbReference>
<keyword evidence="2" id="KW-1133">Transmembrane helix</keyword>
<proteinExistence type="predicted"/>
<dbReference type="RefSeq" id="XP_009228893.1">
    <property type="nucleotide sequence ID" value="XM_009230629.1"/>
</dbReference>
<sequence length="282" mass="28804">MQRRTAKDPVKDNKSGESSISATQAIGIMGLSTARRRWGLRRVITKFTSTLVASLALAGTGLAAPSTCSSPRLGRRDAATINLALTDVLEKISLFDAAMLQYQGGADLTAIAETGYNTVEAVRGASARVSNTTAVASAAEATQFAPLVERLSVAGEGLLGRVVSQTVNFTSSGMCSDIYNCVNEIGQGVGKLMTEVAAKFPAEAKYPAPATIQRFTDLFASTNARLQACAAAVPRPAGSSVSPGPRPFHSTAPPTVTGAAVLPPAGPGAATPSPQAPAATSV</sequence>
<dbReference type="AlphaFoldDB" id="J3PGU8"/>
<name>J3PGU8_GAET3</name>
<dbReference type="Proteomes" id="UP000006039">
    <property type="component" value="Unassembled WGS sequence"/>
</dbReference>
<dbReference type="EnsemblFungi" id="EJT69845">
    <property type="protein sequence ID" value="EJT69845"/>
    <property type="gene ID" value="GGTG_12728"/>
</dbReference>
<dbReference type="Pfam" id="PF12296">
    <property type="entry name" value="HsbA"/>
    <property type="match status" value="1"/>
</dbReference>
<evidence type="ECO:0000313" key="5">
    <source>
        <dbReference type="Proteomes" id="UP000006039"/>
    </source>
</evidence>